<dbReference type="PANTHER" id="PTHR30472:SF25">
    <property type="entry name" value="ABC TRANSPORTER PERMEASE PROTEIN MJ0876-RELATED"/>
    <property type="match status" value="1"/>
</dbReference>
<comment type="similarity">
    <text evidence="2">Belongs to the binding-protein-dependent transport system permease family. FecCD subfamily.</text>
</comment>
<organism evidence="9 10">
    <name type="scientific">Komagataeibacter diospyri</name>
    <dbReference type="NCBI Taxonomy" id="1932662"/>
    <lineage>
        <taxon>Bacteria</taxon>
        <taxon>Pseudomonadati</taxon>
        <taxon>Pseudomonadota</taxon>
        <taxon>Alphaproteobacteria</taxon>
        <taxon>Acetobacterales</taxon>
        <taxon>Acetobacteraceae</taxon>
        <taxon>Komagataeibacter</taxon>
    </lineage>
</organism>
<dbReference type="GO" id="GO:0033214">
    <property type="term" value="P:siderophore-iron import into cell"/>
    <property type="evidence" value="ECO:0007669"/>
    <property type="project" value="TreeGrafter"/>
</dbReference>
<dbReference type="OrthoDB" id="9811975at2"/>
<evidence type="ECO:0000256" key="7">
    <source>
        <dbReference type="ARBA" id="ARBA00023136"/>
    </source>
</evidence>
<dbReference type="Pfam" id="PF01032">
    <property type="entry name" value="FecCD"/>
    <property type="match status" value="1"/>
</dbReference>
<dbReference type="EMBL" id="BDLU01000025">
    <property type="protein sequence ID" value="GCE82661.1"/>
    <property type="molecule type" value="Genomic_DNA"/>
</dbReference>
<keyword evidence="3" id="KW-0813">Transport</keyword>
<keyword evidence="5 8" id="KW-0812">Transmembrane</keyword>
<comment type="subcellular location">
    <subcellularLocation>
        <location evidence="1">Cell membrane</location>
        <topology evidence="1">Multi-pass membrane protein</topology>
    </subcellularLocation>
</comment>
<dbReference type="CDD" id="cd06550">
    <property type="entry name" value="TM_ABC_iron-siderophores_like"/>
    <property type="match status" value="1"/>
</dbReference>
<keyword evidence="7 8" id="KW-0472">Membrane</keyword>
<dbReference type="InterPro" id="IPR037294">
    <property type="entry name" value="ABC_BtuC-like"/>
</dbReference>
<dbReference type="Proteomes" id="UP000315095">
    <property type="component" value="Unassembled WGS sequence"/>
</dbReference>
<dbReference type="FunFam" id="1.10.3470.10:FF:000001">
    <property type="entry name" value="Vitamin B12 ABC transporter permease BtuC"/>
    <property type="match status" value="1"/>
</dbReference>
<dbReference type="RefSeq" id="WP_141260055.1">
    <property type="nucleotide sequence ID" value="NZ_BDLU01000025.1"/>
</dbReference>
<feature type="transmembrane region" description="Helical" evidence="8">
    <location>
        <begin position="96"/>
        <end position="117"/>
    </location>
</feature>
<keyword evidence="6 8" id="KW-1133">Transmembrane helix</keyword>
<sequence length="341" mass="35064">MRERGFRAFWLLCGLPAMLVLTMLLALDTGATTVHLRDLWHCATGAQGQAAHLVLWGIRGPRIAMACLTGAALAVAGTIMQGLFRNPLADPGLAGVSSAAALATACVIVLGGAWQWVTGLGMWAIPCAGIAGSFAGMGLLYFFATRGGVTSITAMLLAGVAFGAFSGALTGILIFRADDTALRDLTFWTMGSFSGATWSGVGLLVPFLLVAGGLAIHLATPLNVMLLNEHNAQLMGYPVERIKSLSMLAVACATGPTVSLVGAIGFVGVVVPHLVRLMVGPDHRVVLPASAILGATLLTGADTMARTLASPAEIPVGIVTALLGTPAFVWLLARSHRTGVS</sequence>
<evidence type="ECO:0000256" key="4">
    <source>
        <dbReference type="ARBA" id="ARBA00022475"/>
    </source>
</evidence>
<feature type="transmembrane region" description="Helical" evidence="8">
    <location>
        <begin position="63"/>
        <end position="84"/>
    </location>
</feature>
<evidence type="ECO:0000256" key="5">
    <source>
        <dbReference type="ARBA" id="ARBA00022692"/>
    </source>
</evidence>
<dbReference type="PANTHER" id="PTHR30472">
    <property type="entry name" value="FERRIC ENTEROBACTIN TRANSPORT SYSTEM PERMEASE PROTEIN"/>
    <property type="match status" value="1"/>
</dbReference>
<dbReference type="AlphaFoldDB" id="A0A4P5NS75"/>
<dbReference type="InterPro" id="IPR000522">
    <property type="entry name" value="ABC_transptr_permease_BtuC"/>
</dbReference>
<keyword evidence="4" id="KW-1003">Cell membrane</keyword>
<evidence type="ECO:0000256" key="3">
    <source>
        <dbReference type="ARBA" id="ARBA00022448"/>
    </source>
</evidence>
<evidence type="ECO:0000256" key="2">
    <source>
        <dbReference type="ARBA" id="ARBA00007935"/>
    </source>
</evidence>
<gene>
    <name evidence="9" type="primary">hmuU</name>
    <name evidence="9" type="ORF">MSKU9_0802</name>
</gene>
<feature type="transmembrane region" description="Helical" evidence="8">
    <location>
        <begin position="156"/>
        <end position="177"/>
    </location>
</feature>
<feature type="transmembrane region" description="Helical" evidence="8">
    <location>
        <begin position="245"/>
        <end position="271"/>
    </location>
</feature>
<proteinExistence type="inferred from homology"/>
<dbReference type="Gene3D" id="1.10.3470.10">
    <property type="entry name" value="ABC transporter involved in vitamin B12 uptake, BtuC"/>
    <property type="match status" value="1"/>
</dbReference>
<feature type="transmembrane region" description="Helical" evidence="8">
    <location>
        <begin position="314"/>
        <end position="333"/>
    </location>
</feature>
<evidence type="ECO:0000256" key="8">
    <source>
        <dbReference type="SAM" id="Phobius"/>
    </source>
</evidence>
<dbReference type="GO" id="GO:0022857">
    <property type="term" value="F:transmembrane transporter activity"/>
    <property type="evidence" value="ECO:0007669"/>
    <property type="project" value="InterPro"/>
</dbReference>
<comment type="caution">
    <text evidence="9">The sequence shown here is derived from an EMBL/GenBank/DDBJ whole genome shotgun (WGS) entry which is preliminary data.</text>
</comment>
<name>A0A4P5NS75_9PROT</name>
<feature type="transmembrane region" description="Helical" evidence="8">
    <location>
        <begin position="123"/>
        <end position="144"/>
    </location>
</feature>
<evidence type="ECO:0000313" key="9">
    <source>
        <dbReference type="EMBL" id="GCE82661.1"/>
    </source>
</evidence>
<evidence type="ECO:0000256" key="1">
    <source>
        <dbReference type="ARBA" id="ARBA00004651"/>
    </source>
</evidence>
<evidence type="ECO:0000313" key="10">
    <source>
        <dbReference type="Proteomes" id="UP000315095"/>
    </source>
</evidence>
<evidence type="ECO:0000256" key="6">
    <source>
        <dbReference type="ARBA" id="ARBA00022989"/>
    </source>
</evidence>
<accession>A0A4P5NS75</accession>
<reference evidence="10" key="1">
    <citation type="submission" date="2017-01" db="EMBL/GenBank/DDBJ databases">
        <title>Komagataeibacter sp. MSKU9 whole genome sequencing project.</title>
        <authorList>
            <person name="Matsutani M."/>
            <person name="Naloka K."/>
            <person name="Theeragool G."/>
            <person name="Yakushi T."/>
            <person name="Matsushita K."/>
        </authorList>
    </citation>
    <scope>NUCLEOTIDE SEQUENCE [LARGE SCALE GENOMIC DNA]</scope>
    <source>
        <strain evidence="10">MSKU9</strain>
    </source>
</reference>
<protein>
    <submittedName>
        <fullName evidence="9">Transmembrane permease component of haem ABC transporter</fullName>
    </submittedName>
</protein>
<keyword evidence="10" id="KW-1185">Reference proteome</keyword>
<feature type="transmembrane region" description="Helical" evidence="8">
    <location>
        <begin position="197"/>
        <end position="224"/>
    </location>
</feature>
<dbReference type="GO" id="GO:0005886">
    <property type="term" value="C:plasma membrane"/>
    <property type="evidence" value="ECO:0007669"/>
    <property type="project" value="UniProtKB-SubCell"/>
</dbReference>
<dbReference type="SUPFAM" id="SSF81345">
    <property type="entry name" value="ABC transporter involved in vitamin B12 uptake, BtuC"/>
    <property type="match status" value="1"/>
</dbReference>